<name>A0A6J5X675_PRUAR</name>
<dbReference type="PANTHER" id="PTHR27002:SF1087">
    <property type="entry name" value="PROTEIN KINASE DOMAIN-CONTAINING PROTEIN"/>
    <property type="match status" value="1"/>
</dbReference>
<dbReference type="AlphaFoldDB" id="A0A6J5X675"/>
<keyword evidence="4" id="KW-0418">Kinase</keyword>
<evidence type="ECO:0000259" key="6">
    <source>
        <dbReference type="PROSITE" id="PS50011"/>
    </source>
</evidence>
<dbReference type="GO" id="GO:0005524">
    <property type="term" value="F:ATP binding"/>
    <property type="evidence" value="ECO:0007669"/>
    <property type="project" value="UniProtKB-KW"/>
</dbReference>
<protein>
    <recommendedName>
        <fullName evidence="6">Protein kinase domain-containing protein</fullName>
    </recommendedName>
</protein>
<dbReference type="SUPFAM" id="SSF56112">
    <property type="entry name" value="Protein kinase-like (PK-like)"/>
    <property type="match status" value="1"/>
</dbReference>
<dbReference type="GO" id="GO:0005886">
    <property type="term" value="C:plasma membrane"/>
    <property type="evidence" value="ECO:0007669"/>
    <property type="project" value="TreeGrafter"/>
</dbReference>
<dbReference type="InterPro" id="IPR011009">
    <property type="entry name" value="Kinase-like_dom_sf"/>
</dbReference>
<keyword evidence="1" id="KW-0723">Serine/threonine-protein kinase</keyword>
<keyword evidence="3" id="KW-0547">Nucleotide-binding</keyword>
<dbReference type="InterPro" id="IPR000719">
    <property type="entry name" value="Prot_kinase_dom"/>
</dbReference>
<proteinExistence type="predicted"/>
<evidence type="ECO:0000256" key="2">
    <source>
        <dbReference type="ARBA" id="ARBA00022679"/>
    </source>
</evidence>
<keyword evidence="5" id="KW-0067">ATP-binding</keyword>
<evidence type="ECO:0000256" key="4">
    <source>
        <dbReference type="ARBA" id="ARBA00022777"/>
    </source>
</evidence>
<accession>A0A6J5X675</accession>
<keyword evidence="8" id="KW-1185">Reference proteome</keyword>
<evidence type="ECO:0000256" key="3">
    <source>
        <dbReference type="ARBA" id="ARBA00022741"/>
    </source>
</evidence>
<sequence length="182" mass="20219">MNPKISDFGMARIFSHDELEENTSRIVGTRGYMPPESVEGIVSVKSDVYSFGVLMLEIISGRKNNSFYNDDRALNLVGYAWELWKQGSGLELMDQMVGDSSCIEDQLLRCIHIGLLCVEEDAADRPTMSDVISMLTNENPPLALPTKPAFFVGRKLVEAGIGEKQHEITSVNDLSISNFDAR</sequence>
<dbReference type="FunFam" id="1.10.510.10:FF:001722">
    <property type="entry name" value="G-type lectin S-receptor-like serine/threonine-protein kinase B120"/>
    <property type="match status" value="1"/>
</dbReference>
<evidence type="ECO:0000313" key="8">
    <source>
        <dbReference type="Proteomes" id="UP000507245"/>
    </source>
</evidence>
<dbReference type="EMBL" id="CAEKKB010000004">
    <property type="protein sequence ID" value="CAB4307402.1"/>
    <property type="molecule type" value="Genomic_DNA"/>
</dbReference>
<organism evidence="7 8">
    <name type="scientific">Prunus armeniaca</name>
    <name type="common">Apricot</name>
    <name type="synonym">Armeniaca vulgaris</name>
    <dbReference type="NCBI Taxonomy" id="36596"/>
    <lineage>
        <taxon>Eukaryota</taxon>
        <taxon>Viridiplantae</taxon>
        <taxon>Streptophyta</taxon>
        <taxon>Embryophyta</taxon>
        <taxon>Tracheophyta</taxon>
        <taxon>Spermatophyta</taxon>
        <taxon>Magnoliopsida</taxon>
        <taxon>eudicotyledons</taxon>
        <taxon>Gunneridae</taxon>
        <taxon>Pentapetalae</taxon>
        <taxon>rosids</taxon>
        <taxon>fabids</taxon>
        <taxon>Rosales</taxon>
        <taxon>Rosaceae</taxon>
        <taxon>Amygdaloideae</taxon>
        <taxon>Amygdaleae</taxon>
        <taxon>Prunus</taxon>
    </lineage>
</organism>
<evidence type="ECO:0000256" key="5">
    <source>
        <dbReference type="ARBA" id="ARBA00022840"/>
    </source>
</evidence>
<evidence type="ECO:0000256" key="1">
    <source>
        <dbReference type="ARBA" id="ARBA00022527"/>
    </source>
</evidence>
<dbReference type="Pfam" id="PF07714">
    <property type="entry name" value="PK_Tyr_Ser-Thr"/>
    <property type="match status" value="1"/>
</dbReference>
<gene>
    <name evidence="7" type="ORF">ORAREDHAP_LOCUS26030</name>
</gene>
<dbReference type="PROSITE" id="PS50011">
    <property type="entry name" value="PROTEIN_KINASE_DOM"/>
    <property type="match status" value="1"/>
</dbReference>
<keyword evidence="2" id="KW-0808">Transferase</keyword>
<evidence type="ECO:0000313" key="7">
    <source>
        <dbReference type="EMBL" id="CAB4307402.1"/>
    </source>
</evidence>
<dbReference type="GO" id="GO:0004674">
    <property type="term" value="F:protein serine/threonine kinase activity"/>
    <property type="evidence" value="ECO:0007669"/>
    <property type="project" value="UniProtKB-KW"/>
</dbReference>
<dbReference type="InterPro" id="IPR001245">
    <property type="entry name" value="Ser-Thr/Tyr_kinase_cat_dom"/>
</dbReference>
<reference evidence="8" key="1">
    <citation type="journal article" date="2020" name="Genome Biol.">
        <title>Gamete binning: chromosome-level and haplotype-resolved genome assembly enabled by high-throughput single-cell sequencing of gamete genomes.</title>
        <authorList>
            <person name="Campoy J.A."/>
            <person name="Sun H."/>
            <person name="Goel M."/>
            <person name="Jiao W.-B."/>
            <person name="Folz-Donahue K."/>
            <person name="Wang N."/>
            <person name="Rubio M."/>
            <person name="Liu C."/>
            <person name="Kukat C."/>
            <person name="Ruiz D."/>
            <person name="Huettel B."/>
            <person name="Schneeberger K."/>
        </authorList>
    </citation>
    <scope>NUCLEOTIDE SEQUENCE [LARGE SCALE GENOMIC DNA]</scope>
    <source>
        <strain evidence="8">cv. Rojo Pasion</strain>
    </source>
</reference>
<dbReference type="Gene3D" id="1.10.510.10">
    <property type="entry name" value="Transferase(Phosphotransferase) domain 1"/>
    <property type="match status" value="1"/>
</dbReference>
<dbReference type="OrthoDB" id="1158370at2759"/>
<dbReference type="Proteomes" id="UP000507245">
    <property type="component" value="Unassembled WGS sequence"/>
</dbReference>
<feature type="domain" description="Protein kinase" evidence="6">
    <location>
        <begin position="1"/>
        <end position="142"/>
    </location>
</feature>
<dbReference type="PANTHER" id="PTHR27002">
    <property type="entry name" value="RECEPTOR-LIKE SERINE/THREONINE-PROTEIN KINASE SD1-8"/>
    <property type="match status" value="1"/>
</dbReference>